<evidence type="ECO:0000313" key="2">
    <source>
        <dbReference type="Proteomes" id="UP001551210"/>
    </source>
</evidence>
<sequence length="112" mass="12028">MRPRPSLFQSLKVPVSALGGAASLAQGNLGALHGRTALRRRRLPLALRLPGLPQLVLQAMDPLGSLLGLRRHSHLSFPGLAERLLSPGDLGVGVLRRRTSALQIAQPPRRLT</sequence>
<dbReference type="RefSeq" id="WP_359217741.1">
    <property type="nucleotide sequence ID" value="NZ_JBEZAM010000145.1"/>
</dbReference>
<evidence type="ECO:0000313" key="1">
    <source>
        <dbReference type="EMBL" id="MEU7298566.1"/>
    </source>
</evidence>
<organism evidence="1 2">
    <name type="scientific">Streptomyces exfoliatus</name>
    <name type="common">Streptomyces hydrogenans</name>
    <dbReference type="NCBI Taxonomy" id="1905"/>
    <lineage>
        <taxon>Bacteria</taxon>
        <taxon>Bacillati</taxon>
        <taxon>Actinomycetota</taxon>
        <taxon>Actinomycetes</taxon>
        <taxon>Kitasatosporales</taxon>
        <taxon>Streptomycetaceae</taxon>
        <taxon>Streptomyces</taxon>
    </lineage>
</organism>
<name>A0ABV3D9E3_STREX</name>
<feature type="non-terminal residue" evidence="1">
    <location>
        <position position="112"/>
    </location>
</feature>
<accession>A0ABV3D9E3</accession>
<proteinExistence type="predicted"/>
<dbReference type="EMBL" id="JBEZAM010000145">
    <property type="protein sequence ID" value="MEU7298566.1"/>
    <property type="molecule type" value="Genomic_DNA"/>
</dbReference>
<protein>
    <submittedName>
        <fullName evidence="1">Uncharacterized protein</fullName>
    </submittedName>
</protein>
<dbReference type="Proteomes" id="UP001551210">
    <property type="component" value="Unassembled WGS sequence"/>
</dbReference>
<reference evidence="1 2" key="1">
    <citation type="submission" date="2024-06" db="EMBL/GenBank/DDBJ databases">
        <title>The Natural Products Discovery Center: Release of the First 8490 Sequenced Strains for Exploring Actinobacteria Biosynthetic Diversity.</title>
        <authorList>
            <person name="Kalkreuter E."/>
            <person name="Kautsar S.A."/>
            <person name="Yang D."/>
            <person name="Bader C.D."/>
            <person name="Teijaro C.N."/>
            <person name="Fluegel L."/>
            <person name="Davis C.M."/>
            <person name="Simpson J.R."/>
            <person name="Lauterbach L."/>
            <person name="Steele A.D."/>
            <person name="Gui C."/>
            <person name="Meng S."/>
            <person name="Li G."/>
            <person name="Viehrig K."/>
            <person name="Ye F."/>
            <person name="Su P."/>
            <person name="Kiefer A.F."/>
            <person name="Nichols A."/>
            <person name="Cepeda A.J."/>
            <person name="Yan W."/>
            <person name="Fan B."/>
            <person name="Jiang Y."/>
            <person name="Adhikari A."/>
            <person name="Zheng C.-J."/>
            <person name="Schuster L."/>
            <person name="Cowan T.M."/>
            <person name="Smanski M.J."/>
            <person name="Chevrette M.G."/>
            <person name="De Carvalho L.P.S."/>
            <person name="Shen B."/>
        </authorList>
    </citation>
    <scope>NUCLEOTIDE SEQUENCE [LARGE SCALE GENOMIC DNA]</scope>
    <source>
        <strain evidence="1 2">NPDC045705</strain>
    </source>
</reference>
<keyword evidence="2" id="KW-1185">Reference proteome</keyword>
<gene>
    <name evidence="1" type="ORF">AB0A76_36215</name>
</gene>
<comment type="caution">
    <text evidence="1">The sequence shown here is derived from an EMBL/GenBank/DDBJ whole genome shotgun (WGS) entry which is preliminary data.</text>
</comment>